<reference evidence="2 3" key="1">
    <citation type="submission" date="2021-04" db="EMBL/GenBank/DDBJ databases">
        <title>Whole genome sequence of Jiella sp. KSK16Y-1.</title>
        <authorList>
            <person name="Tuo L."/>
        </authorList>
    </citation>
    <scope>NUCLEOTIDE SEQUENCE [LARGE SCALE GENOMIC DNA]</scope>
    <source>
        <strain evidence="2 3">KSK16Y-1</strain>
    </source>
</reference>
<dbReference type="PROSITE" id="PS51257">
    <property type="entry name" value="PROKAR_LIPOPROTEIN"/>
    <property type="match status" value="1"/>
</dbReference>
<dbReference type="EMBL" id="JAGJCF010000007">
    <property type="protein sequence ID" value="MBP0616342.1"/>
    <property type="molecule type" value="Genomic_DNA"/>
</dbReference>
<evidence type="ECO:0000313" key="3">
    <source>
        <dbReference type="Proteomes" id="UP000678276"/>
    </source>
</evidence>
<evidence type="ECO:0000256" key="1">
    <source>
        <dbReference type="SAM" id="SignalP"/>
    </source>
</evidence>
<accession>A0ABS4BII1</accession>
<evidence type="ECO:0000313" key="2">
    <source>
        <dbReference type="EMBL" id="MBP0616342.1"/>
    </source>
</evidence>
<dbReference type="Proteomes" id="UP000678276">
    <property type="component" value="Unassembled WGS sequence"/>
</dbReference>
<feature type="chain" id="PRO_5045323736" evidence="1">
    <location>
        <begin position="31"/>
        <end position="159"/>
    </location>
</feature>
<keyword evidence="3" id="KW-1185">Reference proteome</keyword>
<comment type="caution">
    <text evidence="2">The sequence shown here is derived from an EMBL/GenBank/DDBJ whole genome shotgun (WGS) entry which is preliminary data.</text>
</comment>
<feature type="signal peptide" evidence="1">
    <location>
        <begin position="1"/>
        <end position="30"/>
    </location>
</feature>
<dbReference type="RefSeq" id="WP_209594833.1">
    <property type="nucleotide sequence ID" value="NZ_JAGJCF010000007.1"/>
</dbReference>
<gene>
    <name evidence="2" type="ORF">J6595_12185</name>
</gene>
<organism evidence="2 3">
    <name type="scientific">Jiella mangrovi</name>
    <dbReference type="NCBI Taxonomy" id="2821407"/>
    <lineage>
        <taxon>Bacteria</taxon>
        <taxon>Pseudomonadati</taxon>
        <taxon>Pseudomonadota</taxon>
        <taxon>Alphaproteobacteria</taxon>
        <taxon>Hyphomicrobiales</taxon>
        <taxon>Aurantimonadaceae</taxon>
        <taxon>Jiella</taxon>
    </lineage>
</organism>
<proteinExistence type="predicted"/>
<name>A0ABS4BII1_9HYPH</name>
<keyword evidence="1" id="KW-0732">Signal</keyword>
<protein>
    <submittedName>
        <fullName evidence="2">Uncharacterized protein</fullName>
    </submittedName>
</protein>
<sequence>MTKTRNLSALAATISCLCLLALGMAGRASAQSGLSETDPQLEPGRYEIVRIDGAVARLDTATGELSPCRVVADALTCGNAAGPRDQAASNARIRALEKRVSALEAELSKGGSALTGSDETDAAIARMQKLFRGFADIVKELEEGRDAARGTDASPPDRT</sequence>